<dbReference type="Proteomes" id="UP000572817">
    <property type="component" value="Unassembled WGS sequence"/>
</dbReference>
<evidence type="ECO:0000256" key="1">
    <source>
        <dbReference type="SAM" id="MobiDB-lite"/>
    </source>
</evidence>
<organism evidence="2 3">
    <name type="scientific">Botryosphaeria dothidea</name>
    <dbReference type="NCBI Taxonomy" id="55169"/>
    <lineage>
        <taxon>Eukaryota</taxon>
        <taxon>Fungi</taxon>
        <taxon>Dikarya</taxon>
        <taxon>Ascomycota</taxon>
        <taxon>Pezizomycotina</taxon>
        <taxon>Dothideomycetes</taxon>
        <taxon>Dothideomycetes incertae sedis</taxon>
        <taxon>Botryosphaeriales</taxon>
        <taxon>Botryosphaeriaceae</taxon>
        <taxon>Botryosphaeria</taxon>
    </lineage>
</organism>
<sequence length="199" mass="20261">MVNWTADVDAKLFVCVLKQMSGSLNYGQLASDMAAMGIGGFCLDCTGKACSHRIANLKNKAKSAGGGSSASAPATPRKRGAPSSTVTPKTSSIGKKRGVESIVAASKRIKRELDPDSDTASDDSEHGGPDEEWGATKKKAVGGAGGGHKMLKTLGGSFKDDSGDGDDEGDGGDAQAAADLHLFTAAAAAMEVEDQVEEV</sequence>
<evidence type="ECO:0000313" key="2">
    <source>
        <dbReference type="EMBL" id="KAF4302743.1"/>
    </source>
</evidence>
<dbReference type="AlphaFoldDB" id="A0A8H4N0M9"/>
<keyword evidence="3" id="KW-1185">Reference proteome</keyword>
<proteinExistence type="predicted"/>
<protein>
    <submittedName>
        <fullName evidence="2">Major facilitator superfamily</fullName>
    </submittedName>
</protein>
<gene>
    <name evidence="2" type="ORF">GTA08_BOTSDO09360</name>
</gene>
<dbReference type="EMBL" id="WWBZ02000062">
    <property type="protein sequence ID" value="KAF4302743.1"/>
    <property type="molecule type" value="Genomic_DNA"/>
</dbReference>
<evidence type="ECO:0000313" key="3">
    <source>
        <dbReference type="Proteomes" id="UP000572817"/>
    </source>
</evidence>
<dbReference type="OrthoDB" id="5418867at2759"/>
<name>A0A8H4N0M9_9PEZI</name>
<accession>A0A8H4N0M9</accession>
<feature type="compositionally biased region" description="Polar residues" evidence="1">
    <location>
        <begin position="82"/>
        <end position="93"/>
    </location>
</feature>
<comment type="caution">
    <text evidence="2">The sequence shown here is derived from an EMBL/GenBank/DDBJ whole genome shotgun (WGS) entry which is preliminary data.</text>
</comment>
<feature type="region of interest" description="Disordered" evidence="1">
    <location>
        <begin position="60"/>
        <end position="175"/>
    </location>
</feature>
<reference evidence="2" key="1">
    <citation type="submission" date="2020-04" db="EMBL/GenBank/DDBJ databases">
        <title>Genome Assembly and Annotation of Botryosphaeria dothidea sdau 11-99, a Latent Pathogen of Apple Fruit Ring Rot in China.</title>
        <authorList>
            <person name="Yu C."/>
            <person name="Diao Y."/>
            <person name="Lu Q."/>
            <person name="Zhao J."/>
            <person name="Cui S."/>
            <person name="Peng C."/>
            <person name="He B."/>
            <person name="Liu H."/>
        </authorList>
    </citation>
    <scope>NUCLEOTIDE SEQUENCE [LARGE SCALE GENOMIC DNA]</scope>
    <source>
        <strain evidence="2">Sdau11-99</strain>
    </source>
</reference>